<evidence type="ECO:0000313" key="9">
    <source>
        <dbReference type="Proteomes" id="UP000244855"/>
    </source>
</evidence>
<evidence type="ECO:0000256" key="5">
    <source>
        <dbReference type="PIRSR" id="PIRSR602401-1"/>
    </source>
</evidence>
<feature type="binding site" description="axial binding residue" evidence="5">
    <location>
        <position position="449"/>
    </location>
    <ligand>
        <name>heme</name>
        <dbReference type="ChEBI" id="CHEBI:30413"/>
    </ligand>
    <ligandPart>
        <name>Fe</name>
        <dbReference type="ChEBI" id="CHEBI:18248"/>
    </ligandPart>
</feature>
<name>A0A2V1D7P7_9PLEO</name>
<dbReference type="SUPFAM" id="SSF48264">
    <property type="entry name" value="Cytochrome P450"/>
    <property type="match status" value="1"/>
</dbReference>
<keyword evidence="4 5" id="KW-0408">Iron</keyword>
<gene>
    <name evidence="8" type="ORF">DM02DRAFT_604193</name>
</gene>
<dbReference type="GO" id="GO:0005506">
    <property type="term" value="F:iron ion binding"/>
    <property type="evidence" value="ECO:0007669"/>
    <property type="project" value="InterPro"/>
</dbReference>
<keyword evidence="6 8" id="KW-0503">Monooxygenase</keyword>
<dbReference type="InterPro" id="IPR017972">
    <property type="entry name" value="Cyt_P450_CS"/>
</dbReference>
<dbReference type="GO" id="GO:0016705">
    <property type="term" value="F:oxidoreductase activity, acting on paired donors, with incorporation or reduction of molecular oxygen"/>
    <property type="evidence" value="ECO:0007669"/>
    <property type="project" value="InterPro"/>
</dbReference>
<dbReference type="EMBL" id="KZ805601">
    <property type="protein sequence ID" value="PVH93274.1"/>
    <property type="molecule type" value="Genomic_DNA"/>
</dbReference>
<evidence type="ECO:0000256" key="6">
    <source>
        <dbReference type="RuleBase" id="RU000461"/>
    </source>
</evidence>
<protein>
    <submittedName>
        <fullName evidence="8">Benzoate 4-monooxygenase</fullName>
    </submittedName>
</protein>
<dbReference type="GO" id="GO:0004497">
    <property type="term" value="F:monooxygenase activity"/>
    <property type="evidence" value="ECO:0007669"/>
    <property type="project" value="UniProtKB-KW"/>
</dbReference>
<dbReference type="InterPro" id="IPR050121">
    <property type="entry name" value="Cytochrome_P450_monoxygenase"/>
</dbReference>
<dbReference type="GO" id="GO:0020037">
    <property type="term" value="F:heme binding"/>
    <property type="evidence" value="ECO:0007669"/>
    <property type="project" value="InterPro"/>
</dbReference>
<keyword evidence="7" id="KW-1133">Transmembrane helix</keyword>
<dbReference type="InterPro" id="IPR036396">
    <property type="entry name" value="Cyt_P450_sf"/>
</dbReference>
<dbReference type="Gene3D" id="1.10.630.10">
    <property type="entry name" value="Cytochrome P450"/>
    <property type="match status" value="1"/>
</dbReference>
<dbReference type="PANTHER" id="PTHR24305">
    <property type="entry name" value="CYTOCHROME P450"/>
    <property type="match status" value="1"/>
</dbReference>
<dbReference type="InterPro" id="IPR001128">
    <property type="entry name" value="Cyt_P450"/>
</dbReference>
<comment type="similarity">
    <text evidence="2 6">Belongs to the cytochrome P450 family.</text>
</comment>
<feature type="transmembrane region" description="Helical" evidence="7">
    <location>
        <begin position="21"/>
        <end position="42"/>
    </location>
</feature>
<dbReference type="PRINTS" id="PR00385">
    <property type="entry name" value="P450"/>
</dbReference>
<dbReference type="Proteomes" id="UP000244855">
    <property type="component" value="Unassembled WGS sequence"/>
</dbReference>
<dbReference type="Pfam" id="PF00067">
    <property type="entry name" value="p450"/>
    <property type="match status" value="1"/>
</dbReference>
<evidence type="ECO:0000256" key="7">
    <source>
        <dbReference type="SAM" id="Phobius"/>
    </source>
</evidence>
<evidence type="ECO:0000256" key="4">
    <source>
        <dbReference type="ARBA" id="ARBA00023004"/>
    </source>
</evidence>
<dbReference type="InterPro" id="IPR002401">
    <property type="entry name" value="Cyt_P450_E_grp-I"/>
</dbReference>
<proteinExistence type="inferred from homology"/>
<evidence type="ECO:0000256" key="2">
    <source>
        <dbReference type="ARBA" id="ARBA00010617"/>
    </source>
</evidence>
<dbReference type="PRINTS" id="PR00463">
    <property type="entry name" value="EP450I"/>
</dbReference>
<keyword evidence="6" id="KW-0560">Oxidoreductase</keyword>
<dbReference type="AlphaFoldDB" id="A0A2V1D7P7"/>
<dbReference type="PROSITE" id="PS00086">
    <property type="entry name" value="CYTOCHROME_P450"/>
    <property type="match status" value="1"/>
</dbReference>
<keyword evidence="7" id="KW-0472">Membrane</keyword>
<evidence type="ECO:0000256" key="1">
    <source>
        <dbReference type="ARBA" id="ARBA00001971"/>
    </source>
</evidence>
<dbReference type="STRING" id="97972.A0A2V1D7P7"/>
<keyword evidence="7" id="KW-0812">Transmembrane</keyword>
<accession>A0A2V1D7P7</accession>
<keyword evidence="5 6" id="KW-0349">Heme</keyword>
<keyword evidence="9" id="KW-1185">Reference proteome</keyword>
<evidence type="ECO:0000256" key="3">
    <source>
        <dbReference type="ARBA" id="ARBA00022723"/>
    </source>
</evidence>
<sequence length="509" mass="58444">MGLFEHLISLFSIRKVNTFHVIYFSLAAVVVYLVLSVVWNLFFHPLRRFPGPLLARASTIWYRIAGFQANKAHWIHAAHSRYGPVIRVAPNELSFADPAAVRQVYTSKEFVKAETFYRAKTIYHENHVFSIRNIEDHHSRRRLLNKGFSLAALTDFESSLSIKIRTLLDQWAMRTRENPTIEVYPWLYYLSFDTIYHLLFGVDPECVKTGQSHEVMQYMTAWRMTYIYKELIPSLERWGIFMPATVGDTFRKVRKWKFYAMEVVRSARMKDAKTPFLQNVLHGEDSSFGRPLNDSELAEECMGAMFGGTGTTANSFIYLLWATLQIPEVVKSLQQELRMKFPDRKTVPDFLACSKLPYVQAVISETLRLYPTIIGTQPRTATEDALVCGVVVPKGTTVGIQNYTIHRNADAFPDPESFRPSRWLETNSEASLNKMREVFVPFSVGRHACLGKTLAEFELTVLVAAFFLRFDATVDPTMLHGGMKMEDRFSAAPIGRSLVLRMQERLVEE</sequence>
<keyword evidence="3 5" id="KW-0479">Metal-binding</keyword>
<evidence type="ECO:0000313" key="8">
    <source>
        <dbReference type="EMBL" id="PVH93274.1"/>
    </source>
</evidence>
<comment type="cofactor">
    <cofactor evidence="1 5">
        <name>heme</name>
        <dbReference type="ChEBI" id="CHEBI:30413"/>
    </cofactor>
</comment>
<dbReference type="OrthoDB" id="1470350at2759"/>
<dbReference type="PANTHER" id="PTHR24305:SF166">
    <property type="entry name" value="CYTOCHROME P450 12A4, MITOCHONDRIAL-RELATED"/>
    <property type="match status" value="1"/>
</dbReference>
<organism evidence="8 9">
    <name type="scientific">Periconia macrospinosa</name>
    <dbReference type="NCBI Taxonomy" id="97972"/>
    <lineage>
        <taxon>Eukaryota</taxon>
        <taxon>Fungi</taxon>
        <taxon>Dikarya</taxon>
        <taxon>Ascomycota</taxon>
        <taxon>Pezizomycotina</taxon>
        <taxon>Dothideomycetes</taxon>
        <taxon>Pleosporomycetidae</taxon>
        <taxon>Pleosporales</taxon>
        <taxon>Massarineae</taxon>
        <taxon>Periconiaceae</taxon>
        <taxon>Periconia</taxon>
    </lineage>
</organism>
<reference evidence="8 9" key="1">
    <citation type="journal article" date="2018" name="Sci. Rep.">
        <title>Comparative genomics provides insights into the lifestyle and reveals functional heterogeneity of dark septate endophytic fungi.</title>
        <authorList>
            <person name="Knapp D.G."/>
            <person name="Nemeth J.B."/>
            <person name="Barry K."/>
            <person name="Hainaut M."/>
            <person name="Henrissat B."/>
            <person name="Johnson J."/>
            <person name="Kuo A."/>
            <person name="Lim J.H.P."/>
            <person name="Lipzen A."/>
            <person name="Nolan M."/>
            <person name="Ohm R.A."/>
            <person name="Tamas L."/>
            <person name="Grigoriev I.V."/>
            <person name="Spatafora J.W."/>
            <person name="Nagy L.G."/>
            <person name="Kovacs G.M."/>
        </authorList>
    </citation>
    <scope>NUCLEOTIDE SEQUENCE [LARGE SCALE GENOMIC DNA]</scope>
    <source>
        <strain evidence="8 9">DSE2036</strain>
    </source>
</reference>